<comment type="caution">
    <text evidence="12">The sequence shown here is derived from an EMBL/GenBank/DDBJ whole genome shotgun (WGS) entry which is preliminary data.</text>
</comment>
<dbReference type="PROSITE" id="PS50157">
    <property type="entry name" value="ZINC_FINGER_C2H2_2"/>
    <property type="match status" value="2"/>
</dbReference>
<evidence type="ECO:0000256" key="7">
    <source>
        <dbReference type="ARBA" id="ARBA00023163"/>
    </source>
</evidence>
<dbReference type="SMART" id="SM00355">
    <property type="entry name" value="ZnF_C2H2"/>
    <property type="match status" value="3"/>
</dbReference>
<keyword evidence="13" id="KW-1185">Reference proteome</keyword>
<evidence type="ECO:0000259" key="11">
    <source>
        <dbReference type="PROSITE" id="PS50157"/>
    </source>
</evidence>
<keyword evidence="4 9" id="KW-0863">Zinc-finger</keyword>
<feature type="compositionally biased region" description="Polar residues" evidence="10">
    <location>
        <begin position="626"/>
        <end position="636"/>
    </location>
</feature>
<evidence type="ECO:0000256" key="4">
    <source>
        <dbReference type="ARBA" id="ARBA00022771"/>
    </source>
</evidence>
<evidence type="ECO:0000256" key="9">
    <source>
        <dbReference type="PROSITE-ProRule" id="PRU00042"/>
    </source>
</evidence>
<keyword evidence="6" id="KW-0805">Transcription regulation</keyword>
<proteinExistence type="predicted"/>
<feature type="region of interest" description="Disordered" evidence="10">
    <location>
        <begin position="1"/>
        <end position="24"/>
    </location>
</feature>
<dbReference type="PANTHER" id="PTHR47772">
    <property type="entry name" value="ZINC FINGER PROTEIN 200"/>
    <property type="match status" value="1"/>
</dbReference>
<dbReference type="GO" id="GO:0005634">
    <property type="term" value="C:nucleus"/>
    <property type="evidence" value="ECO:0007669"/>
    <property type="project" value="UniProtKB-SubCell"/>
</dbReference>
<evidence type="ECO:0000313" key="12">
    <source>
        <dbReference type="EMBL" id="KAF9148764.1"/>
    </source>
</evidence>
<dbReference type="PROSITE" id="PS00028">
    <property type="entry name" value="ZINC_FINGER_C2H2_1"/>
    <property type="match status" value="2"/>
</dbReference>
<feature type="domain" description="C2H2-type" evidence="11">
    <location>
        <begin position="486"/>
        <end position="513"/>
    </location>
</feature>
<evidence type="ECO:0000256" key="8">
    <source>
        <dbReference type="ARBA" id="ARBA00023242"/>
    </source>
</evidence>
<evidence type="ECO:0000256" key="3">
    <source>
        <dbReference type="ARBA" id="ARBA00022737"/>
    </source>
</evidence>
<comment type="subcellular location">
    <subcellularLocation>
        <location evidence="1">Nucleus</location>
    </subcellularLocation>
</comment>
<keyword evidence="8" id="KW-0539">Nucleus</keyword>
<dbReference type="GO" id="GO:0008270">
    <property type="term" value="F:zinc ion binding"/>
    <property type="evidence" value="ECO:0007669"/>
    <property type="project" value="UniProtKB-KW"/>
</dbReference>
<evidence type="ECO:0000313" key="13">
    <source>
        <dbReference type="Proteomes" id="UP000748756"/>
    </source>
</evidence>
<keyword evidence="2" id="KW-0479">Metal-binding</keyword>
<reference evidence="12" key="1">
    <citation type="journal article" date="2020" name="Fungal Divers.">
        <title>Resolving the Mortierellaceae phylogeny through synthesis of multi-gene phylogenetics and phylogenomics.</title>
        <authorList>
            <person name="Vandepol N."/>
            <person name="Liber J."/>
            <person name="Desiro A."/>
            <person name="Na H."/>
            <person name="Kennedy M."/>
            <person name="Barry K."/>
            <person name="Grigoriev I.V."/>
            <person name="Miller A.N."/>
            <person name="O'Donnell K."/>
            <person name="Stajich J.E."/>
            <person name="Bonito G."/>
        </authorList>
    </citation>
    <scope>NUCLEOTIDE SEQUENCE</scope>
    <source>
        <strain evidence="12">NRRL 6426</strain>
    </source>
</reference>
<keyword evidence="7" id="KW-0804">Transcription</keyword>
<feature type="region of interest" description="Disordered" evidence="10">
    <location>
        <begin position="412"/>
        <end position="448"/>
    </location>
</feature>
<dbReference type="Pfam" id="PF00096">
    <property type="entry name" value="zf-C2H2"/>
    <property type="match status" value="1"/>
</dbReference>
<feature type="compositionally biased region" description="Polar residues" evidence="10">
    <location>
        <begin position="433"/>
        <end position="445"/>
    </location>
</feature>
<dbReference type="AlphaFoldDB" id="A0A9P5RZ01"/>
<sequence length="649" mass="71460">MSDRFSELGFPLSSNPPSPSLSPTLSSAHIDSFNTWQEVTCSRHLLTPLELQTMDTDDAHYSSGNGSGYESDMFTAPQEMPNSQGMLQVPARPHEMSSLNARCSFYPGSPSPQPQPLHPLDASLAGTPMAGTPLAGSPSPQHIDAAQFRVLMNEATNRIKALAEVDYVSPSQSSFLATNVEFLSPNNPSTFATYAHNVPRVYLRRSHSVESLVAEPASTWTTAEQIGQVNSAQFVYQQQQQQQHLQYLELQHQRSQQHQMVDYPTASAATIVPSGNVHHMNQLSMNMVQMHMGLMNGSNTYDPIAIVDNHLSQVSSPMPMVKTIRNKRPLSACSYSSVASSSFSSPSTASPSPILHSTTLASLVSSSNTPDRKRHTRFPNIKTDITFITPSHSTLSASSSTSNIMLPRLQSPSLQKTRPKSLPNKVKNVNNKDGNLSNNTNNVKLKSTHKPPVNRFVCPLPGCGRTFSRPFNLKSHGMTHETLRPYGCDKCSKTFARIHDRDRHLKGHLDEKAHFCVVCQGKFARQDAVTRHLKLAKEKNPCAVILKENGASFRDAAAGRVIRSQLGDEGALRRRFQQLENDAKKIKATKTLEKGMLSIHLLTMNHRTALNIPQQKQQQLQQQLQTPMSSASQSPSTPLPYSAGTSEVE</sequence>
<keyword evidence="3" id="KW-0677">Repeat</keyword>
<dbReference type="InterPro" id="IPR036236">
    <property type="entry name" value="Znf_C2H2_sf"/>
</dbReference>
<name>A0A9P5RZ01_9FUNG</name>
<dbReference type="OrthoDB" id="8922241at2759"/>
<protein>
    <recommendedName>
        <fullName evidence="11">C2H2-type domain-containing protein</fullName>
    </recommendedName>
</protein>
<keyword evidence="5" id="KW-0862">Zinc</keyword>
<feature type="compositionally biased region" description="Low complexity" evidence="10">
    <location>
        <begin position="614"/>
        <end position="625"/>
    </location>
</feature>
<dbReference type="EMBL" id="JAAAUQ010000617">
    <property type="protein sequence ID" value="KAF9148764.1"/>
    <property type="molecule type" value="Genomic_DNA"/>
</dbReference>
<evidence type="ECO:0000256" key="10">
    <source>
        <dbReference type="SAM" id="MobiDB-lite"/>
    </source>
</evidence>
<dbReference type="InterPro" id="IPR050636">
    <property type="entry name" value="C2H2-ZF_domain-containing"/>
</dbReference>
<organism evidence="12 13">
    <name type="scientific">Linnemannia schmuckeri</name>
    <dbReference type="NCBI Taxonomy" id="64567"/>
    <lineage>
        <taxon>Eukaryota</taxon>
        <taxon>Fungi</taxon>
        <taxon>Fungi incertae sedis</taxon>
        <taxon>Mucoromycota</taxon>
        <taxon>Mortierellomycotina</taxon>
        <taxon>Mortierellomycetes</taxon>
        <taxon>Mortierellales</taxon>
        <taxon>Mortierellaceae</taxon>
        <taxon>Linnemannia</taxon>
    </lineage>
</organism>
<evidence type="ECO:0000256" key="6">
    <source>
        <dbReference type="ARBA" id="ARBA00023015"/>
    </source>
</evidence>
<evidence type="ECO:0000256" key="5">
    <source>
        <dbReference type="ARBA" id="ARBA00022833"/>
    </source>
</evidence>
<dbReference type="Proteomes" id="UP000748756">
    <property type="component" value="Unassembled WGS sequence"/>
</dbReference>
<evidence type="ECO:0000256" key="1">
    <source>
        <dbReference type="ARBA" id="ARBA00004123"/>
    </source>
</evidence>
<dbReference type="InterPro" id="IPR013087">
    <property type="entry name" value="Znf_C2H2_type"/>
</dbReference>
<evidence type="ECO:0000256" key="2">
    <source>
        <dbReference type="ARBA" id="ARBA00022723"/>
    </source>
</evidence>
<dbReference type="PANTHER" id="PTHR47772:SF1">
    <property type="entry name" value="ZINC FINGER PROTEIN 200"/>
    <property type="match status" value="1"/>
</dbReference>
<dbReference type="Gene3D" id="3.30.160.60">
    <property type="entry name" value="Classic Zinc Finger"/>
    <property type="match status" value="2"/>
</dbReference>
<feature type="region of interest" description="Disordered" evidence="10">
    <location>
        <begin position="614"/>
        <end position="649"/>
    </location>
</feature>
<accession>A0A9P5RZ01</accession>
<dbReference type="SUPFAM" id="SSF57667">
    <property type="entry name" value="beta-beta-alpha zinc fingers"/>
    <property type="match status" value="1"/>
</dbReference>
<feature type="domain" description="C2H2-type" evidence="11">
    <location>
        <begin position="456"/>
        <end position="485"/>
    </location>
</feature>
<gene>
    <name evidence="12" type="ORF">BG015_009490</name>
</gene>